<sequence length="418" mass="47480">MASHGLVDDIERVDYSTKCCCRTTDNAYYQAPKQYFIRHPTLSRRKLTLAEPFNVPFDSSTFEKVLLELEKASILSAAAAVTTDTENAGGENAQKPQWMRDLDKRQQSFLAACLGITTWDGRDVCFYEEKLPKENDVVWVKVIQVNDTSAVVHLLEYGNHEGIIPYTEITRIRIRAIGKVIKVGRNEAAQVIRIDKEKGYIDLSKKQVTLKEAKECEARFLKGNEVRSIVCHVADECGIPAAQAMEMIAYPLYRRQPGKHAWEWLHELNRTRDVKGILGPLNLPEKAQELLLATLEHTVRTDVSTIQADIEMTCFQCDGVNSLRDVLLIGRNFKTDQEPKIPISVTVVGPPRYQLRAKTEEREEGLRRMREAIEKMSIEIAKRGGILRVVQGPYALGEEEQAKDEPNDDQDYDDDETD</sequence>
<evidence type="ECO:0000313" key="7">
    <source>
        <dbReference type="Proteomes" id="UP000031737"/>
    </source>
</evidence>
<dbReference type="Proteomes" id="UP000031737">
    <property type="component" value="Unassembled WGS sequence"/>
</dbReference>
<dbReference type="PANTHER" id="PTHR10602:SF0">
    <property type="entry name" value="EUKARYOTIC TRANSLATION INITIATION FACTOR 2 SUBUNIT 1"/>
    <property type="match status" value="1"/>
</dbReference>
<dbReference type="GO" id="GO:0033290">
    <property type="term" value="C:eukaryotic 48S preinitiation complex"/>
    <property type="evidence" value="ECO:0007669"/>
    <property type="project" value="TreeGrafter"/>
</dbReference>
<organism evidence="6 7">
    <name type="scientific">Trypanosoma rangeli SC58</name>
    <dbReference type="NCBI Taxonomy" id="429131"/>
    <lineage>
        <taxon>Eukaryota</taxon>
        <taxon>Discoba</taxon>
        <taxon>Euglenozoa</taxon>
        <taxon>Kinetoplastea</taxon>
        <taxon>Metakinetoplastina</taxon>
        <taxon>Trypanosomatida</taxon>
        <taxon>Trypanosomatidae</taxon>
        <taxon>Trypanosoma</taxon>
        <taxon>Herpetosoma</taxon>
    </lineage>
</organism>
<reference evidence="6 7" key="1">
    <citation type="submission" date="2013-07" db="EMBL/GenBank/DDBJ databases">
        <authorList>
            <person name="Stoco P.H."/>
            <person name="Wagner G."/>
            <person name="Gerber A."/>
            <person name="Zaha A."/>
            <person name="Thompson C."/>
            <person name="Bartholomeu D.C."/>
            <person name="Luckemeyer D.D."/>
            <person name="Bahia D."/>
            <person name="Loreto E."/>
            <person name="Prestes E.B."/>
            <person name="Lima F.M."/>
            <person name="Rodrigues-Luiz G."/>
            <person name="Vallejo G.A."/>
            <person name="Filho J.F."/>
            <person name="Monteiro K.M."/>
            <person name="Tyler K.M."/>
            <person name="de Almeida L.G."/>
            <person name="Ortiz M.F."/>
            <person name="Siervo M.A."/>
            <person name="de Moraes M.H."/>
            <person name="Cunha O.L."/>
            <person name="Mendonca-Neto R."/>
            <person name="Silva R."/>
            <person name="Teixeira S.M."/>
            <person name="Murta S.M."/>
            <person name="Sincero T.C."/>
            <person name="Mendes T.A."/>
            <person name="Urmenyi T.P."/>
            <person name="Silva V.G."/>
            <person name="da Rocha W.D."/>
            <person name="Andersson B."/>
            <person name="Romanha A.J."/>
            <person name="Steindel M."/>
            <person name="de Vasconcelos A.T."/>
            <person name="Grisard E.C."/>
        </authorList>
    </citation>
    <scope>NUCLEOTIDE SEQUENCE [LARGE SCALE GENOMIC DNA]</scope>
    <source>
        <strain evidence="6 7">SC58</strain>
    </source>
</reference>
<dbReference type="Gene3D" id="1.10.150.190">
    <property type="entry name" value="Translation initiation factor 2, subunit 1, domain 2"/>
    <property type="match status" value="1"/>
</dbReference>
<gene>
    <name evidence="6" type="ORF">TRSC58_03735</name>
</gene>
<dbReference type="SMART" id="SM00316">
    <property type="entry name" value="S1"/>
    <property type="match status" value="1"/>
</dbReference>
<dbReference type="FunFam" id="2.40.50.140:FF:000015">
    <property type="entry name" value="Eukaryotic translation initiation factor 2 subunit alpha"/>
    <property type="match status" value="1"/>
</dbReference>
<dbReference type="SUPFAM" id="SSF50249">
    <property type="entry name" value="Nucleic acid-binding proteins"/>
    <property type="match status" value="1"/>
</dbReference>
<dbReference type="Pfam" id="PF07541">
    <property type="entry name" value="EIF_2_alpha"/>
    <property type="match status" value="1"/>
</dbReference>
<dbReference type="GO" id="GO:0043022">
    <property type="term" value="F:ribosome binding"/>
    <property type="evidence" value="ECO:0007669"/>
    <property type="project" value="TreeGrafter"/>
</dbReference>
<evidence type="ECO:0000256" key="4">
    <source>
        <dbReference type="SAM" id="MobiDB-lite"/>
    </source>
</evidence>
<dbReference type="GO" id="GO:0003743">
    <property type="term" value="F:translation initiation factor activity"/>
    <property type="evidence" value="ECO:0007669"/>
    <property type="project" value="UniProtKB-KW"/>
</dbReference>
<dbReference type="InterPro" id="IPR024054">
    <property type="entry name" value="TIF2_asu_middle_sf"/>
</dbReference>
<keyword evidence="2 6" id="KW-0396">Initiation factor</keyword>
<feature type="compositionally biased region" description="Acidic residues" evidence="4">
    <location>
        <begin position="397"/>
        <end position="418"/>
    </location>
</feature>
<dbReference type="CDD" id="cd04452">
    <property type="entry name" value="S1_IF2_alpha"/>
    <property type="match status" value="1"/>
</dbReference>
<evidence type="ECO:0000259" key="5">
    <source>
        <dbReference type="PROSITE" id="PS50126"/>
    </source>
</evidence>
<dbReference type="OrthoDB" id="1685042at2759"/>
<protein>
    <submittedName>
        <fullName evidence="6">Elongation initiation factor 2 alpha subunit</fullName>
    </submittedName>
</protein>
<dbReference type="InterPro" id="IPR011488">
    <property type="entry name" value="TIF_2_asu"/>
</dbReference>
<dbReference type="VEuPathDB" id="TriTrypDB:TRSC58_03735"/>
<dbReference type="GO" id="GO:0005850">
    <property type="term" value="C:eukaryotic translation initiation factor 2 complex"/>
    <property type="evidence" value="ECO:0007669"/>
    <property type="project" value="TreeGrafter"/>
</dbReference>
<keyword evidence="3" id="KW-0648">Protein biosynthesis</keyword>
<dbReference type="GO" id="GO:0003723">
    <property type="term" value="F:RNA binding"/>
    <property type="evidence" value="ECO:0007669"/>
    <property type="project" value="InterPro"/>
</dbReference>
<evidence type="ECO:0000256" key="2">
    <source>
        <dbReference type="ARBA" id="ARBA00022540"/>
    </source>
</evidence>
<dbReference type="InterPro" id="IPR044126">
    <property type="entry name" value="S1_IF2_alpha"/>
</dbReference>
<proteinExistence type="inferred from homology"/>
<dbReference type="Pfam" id="PF00575">
    <property type="entry name" value="S1"/>
    <property type="match status" value="1"/>
</dbReference>
<dbReference type="InterPro" id="IPR012340">
    <property type="entry name" value="NA-bd_OB-fold"/>
</dbReference>
<accession>A0A061J2P6</accession>
<dbReference type="Gene3D" id="2.40.50.140">
    <property type="entry name" value="Nucleic acid-binding proteins"/>
    <property type="match status" value="1"/>
</dbReference>
<dbReference type="InterPro" id="IPR024055">
    <property type="entry name" value="TIF2_asu_C"/>
</dbReference>
<dbReference type="SUPFAM" id="SSF110993">
    <property type="entry name" value="eIF-2-alpha, C-terminal domain"/>
    <property type="match status" value="1"/>
</dbReference>
<evidence type="ECO:0000256" key="1">
    <source>
        <dbReference type="ARBA" id="ARBA00007223"/>
    </source>
</evidence>
<feature type="domain" description="S1 motif" evidence="5">
    <location>
        <begin position="135"/>
        <end position="206"/>
    </location>
</feature>
<feature type="region of interest" description="Disordered" evidence="4">
    <location>
        <begin position="395"/>
        <end position="418"/>
    </location>
</feature>
<dbReference type="Gene3D" id="3.30.70.1130">
    <property type="entry name" value="EIF_2_alpha"/>
    <property type="match status" value="1"/>
</dbReference>
<dbReference type="AlphaFoldDB" id="A0A061J2P6"/>
<dbReference type="SUPFAM" id="SSF116742">
    <property type="entry name" value="eIF2alpha middle domain-like"/>
    <property type="match status" value="1"/>
</dbReference>
<name>A0A061J2P6_TRYRA</name>
<comment type="caution">
    <text evidence="6">The sequence shown here is derived from an EMBL/GenBank/DDBJ whole genome shotgun (WGS) entry which is preliminary data.</text>
</comment>
<dbReference type="PROSITE" id="PS50126">
    <property type="entry name" value="S1"/>
    <property type="match status" value="1"/>
</dbReference>
<comment type="similarity">
    <text evidence="1">Belongs to the eIF-2-alpha family.</text>
</comment>
<evidence type="ECO:0000256" key="3">
    <source>
        <dbReference type="ARBA" id="ARBA00022917"/>
    </source>
</evidence>
<evidence type="ECO:0000313" key="6">
    <source>
        <dbReference type="EMBL" id="ESL08560.1"/>
    </source>
</evidence>
<dbReference type="EMBL" id="AUPL01003735">
    <property type="protein sequence ID" value="ESL08560.1"/>
    <property type="molecule type" value="Genomic_DNA"/>
</dbReference>
<dbReference type="PANTHER" id="PTHR10602">
    <property type="entry name" value="EUKARYOTIC TRANSLATION INITIATION FACTOR 2 SUBUNIT 1"/>
    <property type="match status" value="1"/>
</dbReference>
<dbReference type="InterPro" id="IPR003029">
    <property type="entry name" value="S1_domain"/>
</dbReference>
<keyword evidence="7" id="KW-1185">Reference proteome</keyword>